<dbReference type="SUPFAM" id="SSF55724">
    <property type="entry name" value="Mog1p/PsbP-like"/>
    <property type="match status" value="1"/>
</dbReference>
<dbReference type="STRING" id="47879.AXG94_14820"/>
<dbReference type="EMBL" id="RBOJ01000096">
    <property type="protein sequence ID" value="RMM44801.1"/>
    <property type="molecule type" value="Genomic_DNA"/>
</dbReference>
<dbReference type="AlphaFoldDB" id="A0A3M3E5Y1"/>
<proteinExistence type="predicted"/>
<gene>
    <name evidence="1" type="ORF">ALQ77_01664</name>
</gene>
<protein>
    <recommendedName>
        <fullName evidence="3">DUF1795 domain-containing protein</fullName>
    </recommendedName>
</protein>
<dbReference type="Gene3D" id="3.40.1000.10">
    <property type="entry name" value="Mog1/PsbP, alpha/beta/alpha sandwich"/>
    <property type="match status" value="1"/>
</dbReference>
<dbReference type="InterPro" id="IPR014894">
    <property type="entry name" value="DcrB/EagT6"/>
</dbReference>
<organism evidence="1 2">
    <name type="scientific">Pseudomonas corrugata</name>
    <dbReference type="NCBI Taxonomy" id="47879"/>
    <lineage>
        <taxon>Bacteria</taxon>
        <taxon>Pseudomonadati</taxon>
        <taxon>Pseudomonadota</taxon>
        <taxon>Gammaproteobacteria</taxon>
        <taxon>Pseudomonadales</taxon>
        <taxon>Pseudomonadaceae</taxon>
        <taxon>Pseudomonas</taxon>
    </lineage>
</organism>
<dbReference type="Proteomes" id="UP000270661">
    <property type="component" value="Unassembled WGS sequence"/>
</dbReference>
<keyword evidence="2" id="KW-1185">Reference proteome</keyword>
<evidence type="ECO:0000313" key="1">
    <source>
        <dbReference type="EMBL" id="RMM44801.1"/>
    </source>
</evidence>
<name>A0A3M3E5Y1_9PSED</name>
<evidence type="ECO:0000313" key="2">
    <source>
        <dbReference type="Proteomes" id="UP000270661"/>
    </source>
</evidence>
<evidence type="ECO:0008006" key="3">
    <source>
        <dbReference type="Google" id="ProtNLM"/>
    </source>
</evidence>
<dbReference type="InterPro" id="IPR016123">
    <property type="entry name" value="Mog1/PsbP_a/b/a-sand"/>
</dbReference>
<accession>A0A3M3E5Y1</accession>
<reference evidence="1 2" key="1">
    <citation type="submission" date="2018-08" db="EMBL/GenBank/DDBJ databases">
        <title>Recombination of ecologically and evolutionarily significant loci maintains genetic cohesion in the Pseudomonas syringae species complex.</title>
        <authorList>
            <person name="Dillon M."/>
            <person name="Thakur S."/>
            <person name="Almeida R.N.D."/>
            <person name="Weir B.S."/>
            <person name="Guttman D.S."/>
        </authorList>
    </citation>
    <scope>NUCLEOTIDE SEQUENCE [LARGE SCALE GENOMIC DNA]</scope>
    <source>
        <strain evidence="1 2">NCPPB2445</strain>
    </source>
</reference>
<dbReference type="Pfam" id="PF08786">
    <property type="entry name" value="DcrB"/>
    <property type="match status" value="1"/>
</dbReference>
<comment type="caution">
    <text evidence="1">The sequence shown here is derived from an EMBL/GenBank/DDBJ whole genome shotgun (WGS) entry which is preliminary data.</text>
</comment>
<sequence>MLEDLPLTPPPPCLETTRIMPLYRLQEADLDIPDSWQDQSINIFKLPAVGTAREASFVISRDPSRGDTPFSDYVAAQLASAEQQLPGFNLIKRWDFALHGHGAVLLDYSWQREGRELMLRQVFIDRQPVGLITTLTTTPNDLMHHEPAWKMAMHSLKLRPQTA</sequence>